<dbReference type="InterPro" id="IPR025526">
    <property type="entry name" value="DsrC-like_dom_sf"/>
</dbReference>
<comment type="subcellular location">
    <subcellularLocation>
        <location evidence="1">Cytoplasm</location>
    </subcellularLocation>
</comment>
<dbReference type="EC" id="2.8.1.-" evidence="3"/>
<evidence type="ECO:0000313" key="5">
    <source>
        <dbReference type="EMBL" id="SEQ74929.1"/>
    </source>
</evidence>
<dbReference type="InterPro" id="IPR043163">
    <property type="entry name" value="DsrC-like_N"/>
</dbReference>
<dbReference type="InterPro" id="IPR007453">
    <property type="entry name" value="DsrC/TusE"/>
</dbReference>
<feature type="active site" description="Cysteine persulfide intermediate" evidence="4">
    <location>
        <position position="110"/>
    </location>
</feature>
<keyword evidence="6" id="KW-1185">Reference proteome</keyword>
<dbReference type="GO" id="GO:0097163">
    <property type="term" value="F:sulfur carrier activity"/>
    <property type="evidence" value="ECO:0007669"/>
    <property type="project" value="TreeGrafter"/>
</dbReference>
<name>A0A1H9IK72_9GAMM</name>
<dbReference type="STRING" id="355243.SAMN03080615_02607"/>
<evidence type="ECO:0000256" key="1">
    <source>
        <dbReference type="ARBA" id="ARBA00004496"/>
    </source>
</evidence>
<dbReference type="PANTHER" id="PTHR37010:SF1">
    <property type="entry name" value="SULFURTRANSFERASE TUSE"/>
    <property type="match status" value="1"/>
</dbReference>
<proteinExistence type="inferred from homology"/>
<comment type="similarity">
    <text evidence="3">Belongs to the dsrC/tusE family.</text>
</comment>
<dbReference type="InterPro" id="IPR042072">
    <property type="entry name" value="DsrC-like_C"/>
</dbReference>
<dbReference type="Gene3D" id="3.30.1420.10">
    <property type="match status" value="1"/>
</dbReference>
<dbReference type="AlphaFoldDB" id="A0A1H9IK72"/>
<evidence type="ECO:0000313" key="6">
    <source>
        <dbReference type="Proteomes" id="UP000198749"/>
    </source>
</evidence>
<sequence>MENLDVNGQAIAIDNEGYLRNLEDWSKEAAMQLAQQEGIELTDAHWEILHLLREFYQTYEMSPAMRPLIKAVAAQLGSDKGKSIYLMSLFPGSPAKLASKIAGLPKPTNCL</sequence>
<dbReference type="RefSeq" id="WP_091358913.1">
    <property type="nucleotide sequence ID" value="NZ_AP025284.1"/>
</dbReference>
<keyword evidence="2" id="KW-0963">Cytoplasm</keyword>
<dbReference type="PANTHER" id="PTHR37010">
    <property type="entry name" value="SULFURTRANSFERASE TUSE"/>
    <property type="match status" value="1"/>
</dbReference>
<organism evidence="5 6">
    <name type="scientific">Amphritea atlantica</name>
    <dbReference type="NCBI Taxonomy" id="355243"/>
    <lineage>
        <taxon>Bacteria</taxon>
        <taxon>Pseudomonadati</taxon>
        <taxon>Pseudomonadota</taxon>
        <taxon>Gammaproteobacteria</taxon>
        <taxon>Oceanospirillales</taxon>
        <taxon>Oceanospirillaceae</taxon>
        <taxon>Amphritea</taxon>
    </lineage>
</organism>
<dbReference type="EMBL" id="FOGB01000007">
    <property type="protein sequence ID" value="SEQ74929.1"/>
    <property type="molecule type" value="Genomic_DNA"/>
</dbReference>
<evidence type="ECO:0000256" key="2">
    <source>
        <dbReference type="ARBA" id="ARBA00022490"/>
    </source>
</evidence>
<dbReference type="GO" id="GO:0016740">
    <property type="term" value="F:transferase activity"/>
    <property type="evidence" value="ECO:0007669"/>
    <property type="project" value="UniProtKB-KW"/>
</dbReference>
<comment type="function">
    <text evidence="3">Part of a sulfur-relay system.</text>
</comment>
<dbReference type="GO" id="GO:0005737">
    <property type="term" value="C:cytoplasm"/>
    <property type="evidence" value="ECO:0007669"/>
    <property type="project" value="UniProtKB-SubCell"/>
</dbReference>
<dbReference type="PIRSF" id="PIRSF006223">
    <property type="entry name" value="DsrC_TusE"/>
    <property type="match status" value="1"/>
</dbReference>
<accession>A0A1H9IK72</accession>
<dbReference type="Gene3D" id="1.10.10.370">
    <property type="entry name" value="DsrC-like protein, C-terminal domain"/>
    <property type="match status" value="1"/>
</dbReference>
<evidence type="ECO:0000256" key="4">
    <source>
        <dbReference type="PIRSR" id="PIRSR006223-50"/>
    </source>
</evidence>
<gene>
    <name evidence="5" type="ORF">SAMN03080615_02607</name>
</gene>
<dbReference type="Pfam" id="PF04358">
    <property type="entry name" value="DsrC"/>
    <property type="match status" value="1"/>
</dbReference>
<dbReference type="GO" id="GO:0002143">
    <property type="term" value="P:tRNA wobble position uridine thiolation"/>
    <property type="evidence" value="ECO:0007669"/>
    <property type="project" value="TreeGrafter"/>
</dbReference>
<dbReference type="NCBIfam" id="TIGR03342">
    <property type="entry name" value="dsrC_tusE_dsvC"/>
    <property type="match status" value="1"/>
</dbReference>
<evidence type="ECO:0000256" key="3">
    <source>
        <dbReference type="PIRNR" id="PIRNR006223"/>
    </source>
</evidence>
<dbReference type="OrthoDB" id="9786347at2"/>
<dbReference type="Proteomes" id="UP000198749">
    <property type="component" value="Unassembled WGS sequence"/>
</dbReference>
<dbReference type="SUPFAM" id="SSF69721">
    <property type="entry name" value="DsrC, the gamma subunit of dissimilatory sulfite reductase"/>
    <property type="match status" value="1"/>
</dbReference>
<protein>
    <recommendedName>
        <fullName evidence="3">Sulfurtransferase</fullName>
        <ecNumber evidence="3">2.8.1.-</ecNumber>
    </recommendedName>
</protein>
<keyword evidence="3" id="KW-0808">Transferase</keyword>
<reference evidence="6" key="1">
    <citation type="submission" date="2016-10" db="EMBL/GenBank/DDBJ databases">
        <authorList>
            <person name="Varghese N."/>
            <person name="Submissions S."/>
        </authorList>
    </citation>
    <scope>NUCLEOTIDE SEQUENCE [LARGE SCALE GENOMIC DNA]</scope>
    <source>
        <strain evidence="6">DSM 18887</strain>
    </source>
</reference>